<sequence>MWDDIMKYTAASGLNTIDTYVFWHLHEPTKGTFDWSGNLDLMQFLKTAQKYNLDVILRIGPYICAEINYGGFPVWLKEIEGIQFRTYNQPFMKEMGEWVSRVVDYVKPQLSINGGNVILLQIENEYGDQQWAHGDLGKKYLQWCIDFADSLKPGVPCQGSAGSALNTVNGFYGHERLGEHWRLYPDQPGVWTENWPGWFDFWNYNHNTRSTQDVVYSVLRFFAMGGTGMNYYMWHGGTNFGRTPSYLVTTGYDYDAPLDEYGHPHNPKYSQLSLINLLLKQHQDFLISNEWKGKRPEAVPLGEKVFAYQHIYLHSSIDFLCNDNDKATNVTYRGQEYKLNAKSVLWLRFVQGQVPMVVIDSSDIQFEPSTQTFTPLPSPPTQIKFYTEPNAPFDSKDVIKSKSPLESIQFTKDLTDYTWYVTTVKFDDKDPASKLVISRMGDIAHLFVNDSYVSSSSFYLSGNRGKYDSDGWKQQIDIAKPLTPGNVYKIAILTAVVGLTKIEGEIAGDNLADDKRGIWGKVTLGNKDITDNGWSIQPGTAGEYHQIYSNDGYSKVEWSDRLDQALRKPLTWYSLSFNTPQNLQAPLVLDVSGLSKGIAWVNGKCLGRYSNLPTKVMNFKQRPPWMEPVMVEPSNGGPTQRYYHIPRDWLNGDSNRVVLFEELGAKIDEVRLATVSYRYIGHRF</sequence>
<evidence type="ECO:0000256" key="7">
    <source>
        <dbReference type="RuleBase" id="RU003679"/>
    </source>
</evidence>
<gene>
    <name evidence="10" type="ORF">AKO1_001630</name>
</gene>
<dbReference type="Pfam" id="PF21467">
    <property type="entry name" value="BetaGal_gal-bd"/>
    <property type="match status" value="1"/>
</dbReference>
<dbReference type="SUPFAM" id="SSF51445">
    <property type="entry name" value="(Trans)glycosidases"/>
    <property type="match status" value="1"/>
</dbReference>
<comment type="similarity">
    <text evidence="2 7">Belongs to the glycosyl hydrolase 35 family.</text>
</comment>
<dbReference type="SUPFAM" id="SSF49785">
    <property type="entry name" value="Galactose-binding domain-like"/>
    <property type="match status" value="2"/>
</dbReference>
<feature type="domain" description="Glycoside hydrolase 35 catalytic" evidence="8">
    <location>
        <begin position="1"/>
        <end position="273"/>
    </location>
</feature>
<dbReference type="EMBL" id="JAOPGA020001259">
    <property type="protein sequence ID" value="KAL0486703.1"/>
    <property type="molecule type" value="Genomic_DNA"/>
</dbReference>
<dbReference type="GO" id="GO:0004565">
    <property type="term" value="F:beta-galactosidase activity"/>
    <property type="evidence" value="ECO:0007669"/>
    <property type="project" value="UniProtKB-EC"/>
</dbReference>
<dbReference type="InterPro" id="IPR017853">
    <property type="entry name" value="GH"/>
</dbReference>
<keyword evidence="5" id="KW-0378">Hydrolase</keyword>
<dbReference type="FunFam" id="3.20.20.80:FF:000006">
    <property type="entry name" value="Beta-galactosidase"/>
    <property type="match status" value="1"/>
</dbReference>
<keyword evidence="11" id="KW-1185">Reference proteome</keyword>
<evidence type="ECO:0000313" key="11">
    <source>
        <dbReference type="Proteomes" id="UP001431209"/>
    </source>
</evidence>
<evidence type="ECO:0000313" key="10">
    <source>
        <dbReference type="EMBL" id="KAL0486703.1"/>
    </source>
</evidence>
<proteinExistence type="inferred from homology"/>
<evidence type="ECO:0000256" key="2">
    <source>
        <dbReference type="ARBA" id="ARBA00009809"/>
    </source>
</evidence>
<dbReference type="InterPro" id="IPR048913">
    <property type="entry name" value="BetaGal_gal-bd"/>
</dbReference>
<dbReference type="PRINTS" id="PR00742">
    <property type="entry name" value="GLHYDRLASE35"/>
</dbReference>
<name>A0AAW2ZBI5_9EUKA</name>
<keyword evidence="6" id="KW-0326">Glycosidase</keyword>
<reference evidence="10 11" key="1">
    <citation type="submission" date="2024-03" db="EMBL/GenBank/DDBJ databases">
        <title>The Acrasis kona genome and developmental transcriptomes reveal deep origins of eukaryotic multicellular pathways.</title>
        <authorList>
            <person name="Sheikh S."/>
            <person name="Fu C.-J."/>
            <person name="Brown M.W."/>
            <person name="Baldauf S.L."/>
        </authorList>
    </citation>
    <scope>NUCLEOTIDE SEQUENCE [LARGE SCALE GENOMIC DNA]</scope>
    <source>
        <strain evidence="10 11">ATCC MYA-3509</strain>
    </source>
</reference>
<feature type="domain" description="Beta-galactosidase galactose-binding" evidence="9">
    <location>
        <begin position="570"/>
        <end position="655"/>
    </location>
</feature>
<dbReference type="EC" id="3.2.1.23" evidence="3"/>
<comment type="caution">
    <text evidence="10">The sequence shown here is derived from an EMBL/GenBank/DDBJ whole genome shotgun (WGS) entry which is preliminary data.</text>
</comment>
<comment type="catalytic activity">
    <reaction evidence="1">
        <text>Hydrolysis of terminal non-reducing beta-D-galactose residues in beta-D-galactosides.</text>
        <dbReference type="EC" id="3.2.1.23"/>
    </reaction>
</comment>
<keyword evidence="4" id="KW-0732">Signal</keyword>
<evidence type="ECO:0000256" key="4">
    <source>
        <dbReference type="ARBA" id="ARBA00022729"/>
    </source>
</evidence>
<dbReference type="Gene3D" id="2.60.120.260">
    <property type="entry name" value="Galactose-binding domain-like"/>
    <property type="match status" value="2"/>
</dbReference>
<dbReference type="InterPro" id="IPR008979">
    <property type="entry name" value="Galactose-bd-like_sf"/>
</dbReference>
<dbReference type="Gene3D" id="3.20.20.80">
    <property type="entry name" value="Glycosidases"/>
    <property type="match status" value="1"/>
</dbReference>
<evidence type="ECO:0000259" key="8">
    <source>
        <dbReference type="Pfam" id="PF01301"/>
    </source>
</evidence>
<dbReference type="Pfam" id="PF01301">
    <property type="entry name" value="Glyco_hydro_35"/>
    <property type="match status" value="1"/>
</dbReference>
<dbReference type="PANTHER" id="PTHR23421">
    <property type="entry name" value="BETA-GALACTOSIDASE RELATED"/>
    <property type="match status" value="1"/>
</dbReference>
<dbReference type="GO" id="GO:0005975">
    <property type="term" value="P:carbohydrate metabolic process"/>
    <property type="evidence" value="ECO:0007669"/>
    <property type="project" value="InterPro"/>
</dbReference>
<accession>A0AAW2ZBI5</accession>
<protein>
    <recommendedName>
        <fullName evidence="3">beta-galactosidase</fullName>
        <ecNumber evidence="3">3.2.1.23</ecNumber>
    </recommendedName>
</protein>
<evidence type="ECO:0000256" key="3">
    <source>
        <dbReference type="ARBA" id="ARBA00012756"/>
    </source>
</evidence>
<organism evidence="10 11">
    <name type="scientific">Acrasis kona</name>
    <dbReference type="NCBI Taxonomy" id="1008807"/>
    <lineage>
        <taxon>Eukaryota</taxon>
        <taxon>Discoba</taxon>
        <taxon>Heterolobosea</taxon>
        <taxon>Tetramitia</taxon>
        <taxon>Eutetramitia</taxon>
        <taxon>Acrasidae</taxon>
        <taxon>Acrasis</taxon>
    </lineage>
</organism>
<dbReference type="Proteomes" id="UP001431209">
    <property type="component" value="Unassembled WGS sequence"/>
</dbReference>
<evidence type="ECO:0000256" key="1">
    <source>
        <dbReference type="ARBA" id="ARBA00001412"/>
    </source>
</evidence>
<dbReference type="InterPro" id="IPR031330">
    <property type="entry name" value="Gly_Hdrlase_35_cat"/>
</dbReference>
<evidence type="ECO:0000259" key="9">
    <source>
        <dbReference type="Pfam" id="PF21467"/>
    </source>
</evidence>
<dbReference type="InterPro" id="IPR001944">
    <property type="entry name" value="Glycoside_Hdrlase_35"/>
</dbReference>
<dbReference type="AlphaFoldDB" id="A0AAW2ZBI5"/>
<evidence type="ECO:0000256" key="6">
    <source>
        <dbReference type="ARBA" id="ARBA00023295"/>
    </source>
</evidence>
<evidence type="ECO:0000256" key="5">
    <source>
        <dbReference type="ARBA" id="ARBA00022801"/>
    </source>
</evidence>